<protein>
    <recommendedName>
        <fullName evidence="9">ATP-dependent helicase DinG</fullName>
        <ecNumber evidence="7">5.6.2.3</ecNumber>
    </recommendedName>
    <alternativeName>
        <fullName evidence="10">DNA 5'-3' helicase DinG</fullName>
    </alternativeName>
</protein>
<dbReference type="SUPFAM" id="SSF52540">
    <property type="entry name" value="P-loop containing nucleoside triphosphate hydrolases"/>
    <property type="match status" value="2"/>
</dbReference>
<dbReference type="InterPro" id="IPR045028">
    <property type="entry name" value="DinG/Rad3-like"/>
</dbReference>
<evidence type="ECO:0000256" key="6">
    <source>
        <dbReference type="ARBA" id="ARBA00038058"/>
    </source>
</evidence>
<keyword evidence="5" id="KW-0067">ATP-binding</keyword>
<dbReference type="GO" id="GO:0016818">
    <property type="term" value="F:hydrolase activity, acting on acid anhydrides, in phosphorus-containing anhydrides"/>
    <property type="evidence" value="ECO:0007669"/>
    <property type="project" value="InterPro"/>
</dbReference>
<dbReference type="FunFam" id="3.40.50.300:FF:000437">
    <property type="entry name" value="ATP-dependent DNA helicase DinG"/>
    <property type="match status" value="1"/>
</dbReference>
<dbReference type="GO" id="GO:0003676">
    <property type="term" value="F:nucleic acid binding"/>
    <property type="evidence" value="ECO:0007669"/>
    <property type="project" value="InterPro"/>
</dbReference>
<comment type="cofactor">
    <cofactor evidence="1">
        <name>[4Fe-4S] cluster</name>
        <dbReference type="ChEBI" id="CHEBI:49883"/>
    </cofactor>
</comment>
<keyword evidence="14" id="KW-1185">Reference proteome</keyword>
<keyword evidence="2" id="KW-0547">Nucleotide-binding</keyword>
<evidence type="ECO:0000259" key="12">
    <source>
        <dbReference type="PROSITE" id="PS51193"/>
    </source>
</evidence>
<dbReference type="Proteomes" id="UP000199103">
    <property type="component" value="Chromosome I"/>
</dbReference>
<evidence type="ECO:0000313" key="14">
    <source>
        <dbReference type="Proteomes" id="UP000199103"/>
    </source>
</evidence>
<keyword evidence="3" id="KW-0378">Hydrolase</keyword>
<feature type="domain" description="Helicase ATP-binding" evidence="12">
    <location>
        <begin position="18"/>
        <end position="319"/>
    </location>
</feature>
<dbReference type="AlphaFoldDB" id="A0A1H1ZMM8"/>
<comment type="similarity">
    <text evidence="6">Belongs to the helicase family. DinG subfamily.</text>
</comment>
<evidence type="ECO:0000256" key="7">
    <source>
        <dbReference type="ARBA" id="ARBA00044969"/>
    </source>
</evidence>
<dbReference type="EC" id="5.6.2.3" evidence="7"/>
<dbReference type="Pfam" id="PF13307">
    <property type="entry name" value="Helicase_C_2"/>
    <property type="match status" value="1"/>
</dbReference>
<gene>
    <name evidence="13" type="ORF">SAMN04489812_5324</name>
</gene>
<evidence type="ECO:0000256" key="1">
    <source>
        <dbReference type="ARBA" id="ARBA00001966"/>
    </source>
</evidence>
<dbReference type="SMART" id="SM00487">
    <property type="entry name" value="DEXDc"/>
    <property type="match status" value="1"/>
</dbReference>
<evidence type="ECO:0000256" key="4">
    <source>
        <dbReference type="ARBA" id="ARBA00022806"/>
    </source>
</evidence>
<dbReference type="GO" id="GO:0006139">
    <property type="term" value="P:nucleobase-containing compound metabolic process"/>
    <property type="evidence" value="ECO:0007669"/>
    <property type="project" value="InterPro"/>
</dbReference>
<comment type="catalytic activity">
    <reaction evidence="8">
        <text>ATP + H2O = ADP + phosphate + H(+)</text>
        <dbReference type="Rhea" id="RHEA:13065"/>
        <dbReference type="ChEBI" id="CHEBI:15377"/>
        <dbReference type="ChEBI" id="CHEBI:15378"/>
        <dbReference type="ChEBI" id="CHEBI:30616"/>
        <dbReference type="ChEBI" id="CHEBI:43474"/>
        <dbReference type="ChEBI" id="CHEBI:456216"/>
        <dbReference type="EC" id="5.6.2.3"/>
    </reaction>
</comment>
<dbReference type="GO" id="GO:0043139">
    <property type="term" value="F:5'-3' DNA helicase activity"/>
    <property type="evidence" value="ECO:0007669"/>
    <property type="project" value="UniProtKB-EC"/>
</dbReference>
<dbReference type="Gene3D" id="3.40.50.300">
    <property type="entry name" value="P-loop containing nucleotide triphosphate hydrolases"/>
    <property type="match status" value="2"/>
</dbReference>
<dbReference type="InterPro" id="IPR006555">
    <property type="entry name" value="ATP-dep_Helicase_C"/>
</dbReference>
<dbReference type="PANTHER" id="PTHR11472:SF34">
    <property type="entry name" value="REGULATOR OF TELOMERE ELONGATION HELICASE 1"/>
    <property type="match status" value="1"/>
</dbReference>
<evidence type="ECO:0000256" key="2">
    <source>
        <dbReference type="ARBA" id="ARBA00022741"/>
    </source>
</evidence>
<keyword evidence="4 13" id="KW-0347">Helicase</keyword>
<dbReference type="PROSITE" id="PS51193">
    <property type="entry name" value="HELICASE_ATP_BIND_2"/>
    <property type="match status" value="1"/>
</dbReference>
<feature type="compositionally biased region" description="Acidic residues" evidence="11">
    <location>
        <begin position="471"/>
        <end position="498"/>
    </location>
</feature>
<evidence type="ECO:0000256" key="10">
    <source>
        <dbReference type="ARBA" id="ARBA00079061"/>
    </source>
</evidence>
<accession>A0A1H1ZMM8</accession>
<dbReference type="InterPro" id="IPR014001">
    <property type="entry name" value="Helicase_ATP-bd"/>
</dbReference>
<dbReference type="STRING" id="630515.SAMN04489812_5324"/>
<evidence type="ECO:0000256" key="8">
    <source>
        <dbReference type="ARBA" id="ARBA00048954"/>
    </source>
</evidence>
<proteinExistence type="inferred from homology"/>
<dbReference type="PANTHER" id="PTHR11472">
    <property type="entry name" value="DNA REPAIR DEAD HELICASE RAD3/XP-D SUBFAMILY MEMBER"/>
    <property type="match status" value="1"/>
</dbReference>
<sequence>MIDDRTSADKPAAQDVLDAAVAKINGQHRPGQAEMAAAITEAFGSGRHLLVQAGTGTGKSLGYLAPSLIALSDHKVDRVVVATATLALQAQLAGNDIPAALEAVESVTGRRPTAAILKGRTNYACRLRVNGGSVSAQESLIDSAELAESLRATIAGQAEPQEEAASSALGAEVLALREWAEREHEERGVADRDDAPPHTDRAWQQVSIPVRECLGTQQCPFGDSCFVERSREKARGADLVVTNHALLAIDAMHGRTALPEHEVIVIDEAHELVSRVTGAASAELHPTGIERVGRRALNFLEDDLALDFLESADGLREALDAVQPERIEDPDSSVITAVSAVRAAGRRVVSALTSEGKEDNERKQAAAAVKEIFDVAERICKLDDYDVIWVTDSERNGRDVRVAPLTVAGLMRDRVFSDRTVIMTSATLKLGGDFAGVAASVGLRADERDDEPVSHDQQAAARQASVRAEEGVDDRDDLEMSLDDDLDVDDDVEQDDGLSGDGAAAGSGDRPAGPLTWRGLDVGSPFDYRRQGIMYVASNMPRPGRDGLGEEMMAEIAELVWAAGGRTLGLFSSRRAAEAAAQYVRKQLPKMTILCQGDAQLSDLTRRFIEKTDVSLFGTLSLWQGVDVPGDTCQLVIIDRIPFPRPDEPLTVARQRAVSEAGGNGFMAVAATHAALLLAQGAGRLIRRASDRGVVAVLDPRLATARYGSFLRSSMPDMWPTSDREQVIGALRRLSAPS</sequence>
<dbReference type="GO" id="GO:0005524">
    <property type="term" value="F:ATP binding"/>
    <property type="evidence" value="ECO:0007669"/>
    <property type="project" value="UniProtKB-KW"/>
</dbReference>
<organism evidence="13 14">
    <name type="scientific">Microlunatus soli</name>
    <dbReference type="NCBI Taxonomy" id="630515"/>
    <lineage>
        <taxon>Bacteria</taxon>
        <taxon>Bacillati</taxon>
        <taxon>Actinomycetota</taxon>
        <taxon>Actinomycetes</taxon>
        <taxon>Propionibacteriales</taxon>
        <taxon>Propionibacteriaceae</taxon>
        <taxon>Microlunatus</taxon>
    </lineage>
</organism>
<dbReference type="InterPro" id="IPR027417">
    <property type="entry name" value="P-loop_NTPase"/>
</dbReference>
<dbReference type="Pfam" id="PF00270">
    <property type="entry name" value="DEAD"/>
    <property type="match status" value="1"/>
</dbReference>
<evidence type="ECO:0000313" key="13">
    <source>
        <dbReference type="EMBL" id="SDT34944.1"/>
    </source>
</evidence>
<name>A0A1H1ZMM8_9ACTN</name>
<dbReference type="EMBL" id="LT629772">
    <property type="protein sequence ID" value="SDT34944.1"/>
    <property type="molecule type" value="Genomic_DNA"/>
</dbReference>
<dbReference type="SMART" id="SM00491">
    <property type="entry name" value="HELICc2"/>
    <property type="match status" value="1"/>
</dbReference>
<evidence type="ECO:0000256" key="5">
    <source>
        <dbReference type="ARBA" id="ARBA00022840"/>
    </source>
</evidence>
<dbReference type="InterPro" id="IPR014013">
    <property type="entry name" value="Helic_SF1/SF2_ATP-bd_DinG/Rad3"/>
</dbReference>
<feature type="region of interest" description="Disordered" evidence="11">
    <location>
        <begin position="447"/>
        <end position="518"/>
    </location>
</feature>
<reference evidence="13 14" key="1">
    <citation type="submission" date="2016-10" db="EMBL/GenBank/DDBJ databases">
        <authorList>
            <person name="de Groot N.N."/>
        </authorList>
    </citation>
    <scope>NUCLEOTIDE SEQUENCE [LARGE SCALE GENOMIC DNA]</scope>
    <source>
        <strain evidence="13 14">DSM 21800</strain>
    </source>
</reference>
<evidence type="ECO:0000256" key="11">
    <source>
        <dbReference type="SAM" id="MobiDB-lite"/>
    </source>
</evidence>
<evidence type="ECO:0000256" key="3">
    <source>
        <dbReference type="ARBA" id="ARBA00022801"/>
    </source>
</evidence>
<dbReference type="InterPro" id="IPR011545">
    <property type="entry name" value="DEAD/DEAH_box_helicase_dom"/>
</dbReference>
<evidence type="ECO:0000256" key="9">
    <source>
        <dbReference type="ARBA" id="ARBA00073590"/>
    </source>
</evidence>